<evidence type="ECO:0000256" key="1">
    <source>
        <dbReference type="SAM" id="MobiDB-lite"/>
    </source>
</evidence>
<evidence type="ECO:0000313" key="3">
    <source>
        <dbReference type="Proteomes" id="UP000053558"/>
    </source>
</evidence>
<protein>
    <submittedName>
        <fullName evidence="2">Uncharacterized protein</fullName>
    </submittedName>
</protein>
<dbReference type="GeneID" id="19203329"/>
<gene>
    <name evidence="2" type="ORF">CONPUDRAFT_154835</name>
</gene>
<reference evidence="3" key="1">
    <citation type="journal article" date="2012" name="Science">
        <title>The Paleozoic origin of enzymatic lignin decomposition reconstructed from 31 fungal genomes.</title>
        <authorList>
            <person name="Floudas D."/>
            <person name="Binder M."/>
            <person name="Riley R."/>
            <person name="Barry K."/>
            <person name="Blanchette R.A."/>
            <person name="Henrissat B."/>
            <person name="Martinez A.T."/>
            <person name="Otillar R."/>
            <person name="Spatafora J.W."/>
            <person name="Yadav J.S."/>
            <person name="Aerts A."/>
            <person name="Benoit I."/>
            <person name="Boyd A."/>
            <person name="Carlson A."/>
            <person name="Copeland A."/>
            <person name="Coutinho P.M."/>
            <person name="de Vries R.P."/>
            <person name="Ferreira P."/>
            <person name="Findley K."/>
            <person name="Foster B."/>
            <person name="Gaskell J."/>
            <person name="Glotzer D."/>
            <person name="Gorecki P."/>
            <person name="Heitman J."/>
            <person name="Hesse C."/>
            <person name="Hori C."/>
            <person name="Igarashi K."/>
            <person name="Jurgens J.A."/>
            <person name="Kallen N."/>
            <person name="Kersten P."/>
            <person name="Kohler A."/>
            <person name="Kuees U."/>
            <person name="Kumar T.K.A."/>
            <person name="Kuo A."/>
            <person name="LaButti K."/>
            <person name="Larrondo L.F."/>
            <person name="Lindquist E."/>
            <person name="Ling A."/>
            <person name="Lombard V."/>
            <person name="Lucas S."/>
            <person name="Lundell T."/>
            <person name="Martin R."/>
            <person name="McLaughlin D.J."/>
            <person name="Morgenstern I."/>
            <person name="Morin E."/>
            <person name="Murat C."/>
            <person name="Nagy L.G."/>
            <person name="Nolan M."/>
            <person name="Ohm R.A."/>
            <person name="Patyshakuliyeva A."/>
            <person name="Rokas A."/>
            <person name="Ruiz-Duenas F.J."/>
            <person name="Sabat G."/>
            <person name="Salamov A."/>
            <person name="Samejima M."/>
            <person name="Schmutz J."/>
            <person name="Slot J.C."/>
            <person name="St John F."/>
            <person name="Stenlid J."/>
            <person name="Sun H."/>
            <person name="Sun S."/>
            <person name="Syed K."/>
            <person name="Tsang A."/>
            <person name="Wiebenga A."/>
            <person name="Young D."/>
            <person name="Pisabarro A."/>
            <person name="Eastwood D.C."/>
            <person name="Martin F."/>
            <person name="Cullen D."/>
            <person name="Grigoriev I.V."/>
            <person name="Hibbett D.S."/>
        </authorList>
    </citation>
    <scope>NUCLEOTIDE SEQUENCE [LARGE SCALE GENOMIC DNA]</scope>
    <source>
        <strain evidence="3">RWD-64-598 SS2</strain>
    </source>
</reference>
<dbReference type="EMBL" id="JH711579">
    <property type="protein sequence ID" value="EIW80845.1"/>
    <property type="molecule type" value="Genomic_DNA"/>
</dbReference>
<accession>A0A5M3MQ89</accession>
<comment type="caution">
    <text evidence="2">The sequence shown here is derived from an EMBL/GenBank/DDBJ whole genome shotgun (WGS) entry which is preliminary data.</text>
</comment>
<name>A0A5M3MQ89_CONPW</name>
<evidence type="ECO:0000313" key="2">
    <source>
        <dbReference type="EMBL" id="EIW80845.1"/>
    </source>
</evidence>
<proteinExistence type="predicted"/>
<keyword evidence="3" id="KW-1185">Reference proteome</keyword>
<dbReference type="OrthoDB" id="3033638at2759"/>
<dbReference type="Proteomes" id="UP000053558">
    <property type="component" value="Unassembled WGS sequence"/>
</dbReference>
<organism evidence="2 3">
    <name type="scientific">Coniophora puteana (strain RWD-64-598)</name>
    <name type="common">Brown rot fungus</name>
    <dbReference type="NCBI Taxonomy" id="741705"/>
    <lineage>
        <taxon>Eukaryota</taxon>
        <taxon>Fungi</taxon>
        <taxon>Dikarya</taxon>
        <taxon>Basidiomycota</taxon>
        <taxon>Agaricomycotina</taxon>
        <taxon>Agaricomycetes</taxon>
        <taxon>Agaricomycetidae</taxon>
        <taxon>Boletales</taxon>
        <taxon>Coniophorineae</taxon>
        <taxon>Coniophoraceae</taxon>
        <taxon>Coniophora</taxon>
    </lineage>
</organism>
<dbReference type="RefSeq" id="XP_007769681.1">
    <property type="nucleotide sequence ID" value="XM_007771491.1"/>
</dbReference>
<sequence>MAKDLHQRFGKHKLAYYQREILQFSRLKSLKCTFSHWSIYQWAEIKCMNANVPTGKRHKVVTKLSPLITANWTKLSEAEKVAATNPLTEAFNDAHEDKVFSPHNVMLSSFQDTNKTLKSIQTEFQRLHAWTSNLIIMIVCCGNVSQYNQPVAFRTPQAKDFIDLAFGLAKTKGKLMAEKKTAVGQLIYAKLVAAPFKSPCMYYVNFNDHITAKYGIIVEHWPLSQFCSPTEFSANHDLITLHNLWPADTTFFQKMSDQEFEQWETECTTKHQQQATKTVTEPITTPSVLPSSNISGMDVNNTLAQ</sequence>
<feature type="region of interest" description="Disordered" evidence="1">
    <location>
        <begin position="271"/>
        <end position="305"/>
    </location>
</feature>
<dbReference type="KEGG" id="cput:CONPUDRAFT_154835"/>
<dbReference type="AlphaFoldDB" id="A0A5M3MQ89"/>